<comment type="caution">
    <text evidence="2">The sequence shown here is derived from an EMBL/GenBank/DDBJ whole genome shotgun (WGS) entry which is preliminary data.</text>
</comment>
<proteinExistence type="predicted"/>
<feature type="signal peptide" evidence="1">
    <location>
        <begin position="1"/>
        <end position="16"/>
    </location>
</feature>
<name>A0AAN6PNN4_9PEZI</name>
<gene>
    <name evidence="2" type="ORF">C8A01DRAFT_31623</name>
</gene>
<accession>A0AAN6PNN4</accession>
<dbReference type="EMBL" id="MU854320">
    <property type="protein sequence ID" value="KAK4044306.1"/>
    <property type="molecule type" value="Genomic_DNA"/>
</dbReference>
<feature type="chain" id="PRO_5042969365" evidence="1">
    <location>
        <begin position="17"/>
        <end position="251"/>
    </location>
</feature>
<dbReference type="Proteomes" id="UP001303115">
    <property type="component" value="Unassembled WGS sequence"/>
</dbReference>
<sequence length="251" mass="28124">MKYLAAFALWPALLLAANSGRSCNPRHSNIHVRYPPTVQPDPSWKAPPYAWLFGHWHPTYTSFEGYLNLWNIGADLYPRWPTTHQEAELRQTLDLTSYNMPPTGNATADAVVYTAFGLDTPAPEIGSAVFNFSGQNSWHLTNYYMLLAWGEDTAGDDYWVQYETPPEIDGVLTPDYVIAIVSRNPNGPSRPTLDAIFDTLNCTFGNEPRGQLSKLAKNLHPTHFDGRRNQSDIPACDEACVQNAWMAAQPH</sequence>
<evidence type="ECO:0000313" key="2">
    <source>
        <dbReference type="EMBL" id="KAK4044306.1"/>
    </source>
</evidence>
<reference evidence="3" key="1">
    <citation type="journal article" date="2023" name="Mol. Phylogenet. Evol.">
        <title>Genome-scale phylogeny and comparative genomics of the fungal order Sordariales.</title>
        <authorList>
            <person name="Hensen N."/>
            <person name="Bonometti L."/>
            <person name="Westerberg I."/>
            <person name="Brannstrom I.O."/>
            <person name="Guillou S."/>
            <person name="Cros-Aarteil S."/>
            <person name="Calhoun S."/>
            <person name="Haridas S."/>
            <person name="Kuo A."/>
            <person name="Mondo S."/>
            <person name="Pangilinan J."/>
            <person name="Riley R."/>
            <person name="LaButti K."/>
            <person name="Andreopoulos B."/>
            <person name="Lipzen A."/>
            <person name="Chen C."/>
            <person name="Yan M."/>
            <person name="Daum C."/>
            <person name="Ng V."/>
            <person name="Clum A."/>
            <person name="Steindorff A."/>
            <person name="Ohm R.A."/>
            <person name="Martin F."/>
            <person name="Silar P."/>
            <person name="Natvig D.O."/>
            <person name="Lalanne C."/>
            <person name="Gautier V."/>
            <person name="Ament-Velasquez S.L."/>
            <person name="Kruys A."/>
            <person name="Hutchinson M.I."/>
            <person name="Powell A.J."/>
            <person name="Barry K."/>
            <person name="Miller A.N."/>
            <person name="Grigoriev I.V."/>
            <person name="Debuchy R."/>
            <person name="Gladieux P."/>
            <person name="Hiltunen Thoren M."/>
            <person name="Johannesson H."/>
        </authorList>
    </citation>
    <scope>NUCLEOTIDE SEQUENCE [LARGE SCALE GENOMIC DNA]</scope>
    <source>
        <strain evidence="3">CBS 284.82</strain>
    </source>
</reference>
<dbReference type="AlphaFoldDB" id="A0AAN6PNN4"/>
<keyword evidence="3" id="KW-1185">Reference proteome</keyword>
<evidence type="ECO:0000256" key="1">
    <source>
        <dbReference type="SAM" id="SignalP"/>
    </source>
</evidence>
<protein>
    <submittedName>
        <fullName evidence="2">Uncharacterized protein</fullName>
    </submittedName>
</protein>
<keyword evidence="1" id="KW-0732">Signal</keyword>
<evidence type="ECO:0000313" key="3">
    <source>
        <dbReference type="Proteomes" id="UP001303115"/>
    </source>
</evidence>
<organism evidence="2 3">
    <name type="scientific">Parachaetomium inaequale</name>
    <dbReference type="NCBI Taxonomy" id="2588326"/>
    <lineage>
        <taxon>Eukaryota</taxon>
        <taxon>Fungi</taxon>
        <taxon>Dikarya</taxon>
        <taxon>Ascomycota</taxon>
        <taxon>Pezizomycotina</taxon>
        <taxon>Sordariomycetes</taxon>
        <taxon>Sordariomycetidae</taxon>
        <taxon>Sordariales</taxon>
        <taxon>Chaetomiaceae</taxon>
        <taxon>Parachaetomium</taxon>
    </lineage>
</organism>